<keyword evidence="1" id="KW-0732">Signal</keyword>
<sequence>MSCSKYFLIFSIFLCFTFQQIESDDERPFLKVVIPNLRCSNRNESQKLETDKVSIALQTSNGQKLRYSILIDFEMLDGFKNQRHTLTIWRNIKKLQQRLISNADTISLKNRIDISAAELTPQNVYKFRIIGIDDKNHSTEVRSFNITYKDGELKAQQEGDLADDISLHILASDFYYDDMEIILVAVASFCDESNDFYYQWSFNGLNGTDIKDVKGSSLKVPAGILNSENSLDVNVTVFNNLTTALAFATKTIKILSKPFEIQNIPSALSIGVDRQVPIQVIFSQRSFNDLSSVQWTCMQNEIECPENLLNSSFLTQQLIFSTEGTYNIRSEVTLKELKRSSTSNVIVNRNILPHVQMKYFPTQPLNVKEANEVVVTIVNVVPNCIAHWNLIAGDGFADAKEENKEKLENVGLIEVNNMEEQVDENKTLSKDVHLNISEDILSPNEKYKFRLNINCPEAQLNEFQASLQRFEFSKAFNVAVNFLLTQRRLKGDNSTNYEMKITQMLKDELKMLKALEPKGFVYEEKVDEFVDMSMNLKSFMKIEDEVFVAEILSLAETLNKTRMKRSLDLQKSQSSIINNHHGTDYIKKVLKLSEILLSSNNVTIVEKEKKRFPTKVREFVEMLCQDRNFNIKNIKSKSVLVEVSRVYSPQLSVEQQMFPGNPKAAILFSNSNFPDNFICIGKIRFDSKIFDLSSSTDDPTPVYETILLNNDRKKDDLKIIKPAEFSDSVIMEIPLELKDHLTSSMCLIWKDNQWNNKTCRNLENNRNDRITCKCTIDGIFDGIIIR</sequence>
<evidence type="ECO:0000313" key="3">
    <source>
        <dbReference type="Proteomes" id="UP000183832"/>
    </source>
</evidence>
<organism evidence="2 3">
    <name type="scientific">Clunio marinus</name>
    <dbReference type="NCBI Taxonomy" id="568069"/>
    <lineage>
        <taxon>Eukaryota</taxon>
        <taxon>Metazoa</taxon>
        <taxon>Ecdysozoa</taxon>
        <taxon>Arthropoda</taxon>
        <taxon>Hexapoda</taxon>
        <taxon>Insecta</taxon>
        <taxon>Pterygota</taxon>
        <taxon>Neoptera</taxon>
        <taxon>Endopterygota</taxon>
        <taxon>Diptera</taxon>
        <taxon>Nematocera</taxon>
        <taxon>Chironomoidea</taxon>
        <taxon>Chironomidae</taxon>
        <taxon>Clunio</taxon>
    </lineage>
</organism>
<dbReference type="EMBL" id="CVRI01000055">
    <property type="protein sequence ID" value="CRL01272.1"/>
    <property type="molecule type" value="Genomic_DNA"/>
</dbReference>
<dbReference type="Proteomes" id="UP000183832">
    <property type="component" value="Unassembled WGS sequence"/>
</dbReference>
<name>A0A1J1IM83_9DIPT</name>
<dbReference type="STRING" id="568069.A0A1J1IM83"/>
<proteinExistence type="predicted"/>
<dbReference type="AlphaFoldDB" id="A0A1J1IM83"/>
<evidence type="ECO:0000313" key="2">
    <source>
        <dbReference type="EMBL" id="CRL01272.1"/>
    </source>
</evidence>
<keyword evidence="3" id="KW-1185">Reference proteome</keyword>
<dbReference type="OrthoDB" id="6730643at2759"/>
<feature type="signal peptide" evidence="1">
    <location>
        <begin position="1"/>
        <end position="23"/>
    </location>
</feature>
<accession>A0A1J1IM83</accession>
<gene>
    <name evidence="2" type="ORF">CLUMA_CG014503</name>
</gene>
<reference evidence="2 3" key="1">
    <citation type="submission" date="2015-04" db="EMBL/GenBank/DDBJ databases">
        <authorList>
            <person name="Syromyatnikov M.Y."/>
            <person name="Popov V.N."/>
        </authorList>
    </citation>
    <scope>NUCLEOTIDE SEQUENCE [LARGE SCALE GENOMIC DNA]</scope>
</reference>
<evidence type="ECO:0000256" key="1">
    <source>
        <dbReference type="SAM" id="SignalP"/>
    </source>
</evidence>
<protein>
    <submittedName>
        <fullName evidence="2">CLUMA_CG014503, isoform A</fullName>
    </submittedName>
</protein>
<feature type="chain" id="PRO_5013085631" evidence="1">
    <location>
        <begin position="24"/>
        <end position="786"/>
    </location>
</feature>